<dbReference type="HOGENOM" id="CLU_3112806_0_0_1"/>
<dbReference type="AlphaFoldDB" id="A0CS02"/>
<feature type="domain" description="C3H1-type" evidence="6">
    <location>
        <begin position="16"/>
        <end position="43"/>
    </location>
</feature>
<evidence type="ECO:0000259" key="6">
    <source>
        <dbReference type="PROSITE" id="PS50103"/>
    </source>
</evidence>
<evidence type="ECO:0000313" key="8">
    <source>
        <dbReference type="Proteomes" id="UP000000600"/>
    </source>
</evidence>
<dbReference type="SUPFAM" id="SSF90229">
    <property type="entry name" value="CCCH zinc finger"/>
    <property type="match status" value="1"/>
</dbReference>
<keyword evidence="2" id="KW-0677">Repeat</keyword>
<evidence type="ECO:0000256" key="5">
    <source>
        <dbReference type="PROSITE-ProRule" id="PRU00723"/>
    </source>
</evidence>
<evidence type="ECO:0000256" key="2">
    <source>
        <dbReference type="ARBA" id="ARBA00022737"/>
    </source>
</evidence>
<name>A0CS02_PARTE</name>
<dbReference type="FunFam" id="4.10.1000.10:FF:000001">
    <property type="entry name" value="zinc finger CCCH domain-containing protein 15-like"/>
    <property type="match status" value="1"/>
</dbReference>
<evidence type="ECO:0000313" key="7">
    <source>
        <dbReference type="EMBL" id="CAK73569.1"/>
    </source>
</evidence>
<dbReference type="GeneID" id="5026755"/>
<dbReference type="EMBL" id="CT868160">
    <property type="protein sequence ID" value="CAK73569.1"/>
    <property type="molecule type" value="Genomic_DNA"/>
</dbReference>
<dbReference type="KEGG" id="ptm:GSPATT00038920001"/>
<dbReference type="GO" id="GO:0008270">
    <property type="term" value="F:zinc ion binding"/>
    <property type="evidence" value="ECO:0007669"/>
    <property type="project" value="UniProtKB-KW"/>
</dbReference>
<dbReference type="PANTHER" id="PTHR12547:SF18">
    <property type="entry name" value="PROTEIN TIS11"/>
    <property type="match status" value="1"/>
</dbReference>
<proteinExistence type="predicted"/>
<dbReference type="PANTHER" id="PTHR12547">
    <property type="entry name" value="CCCH ZINC FINGER/TIS11-RELATED"/>
    <property type="match status" value="1"/>
</dbReference>
<accession>A0CS02</accession>
<dbReference type="InterPro" id="IPR000571">
    <property type="entry name" value="Znf_CCCH"/>
</dbReference>
<sequence>MHNAVITIPQHGNGRLYKTSICRHFELGNCSIGEKCQFAHGQKELRNPNGI</sequence>
<dbReference type="OrthoDB" id="437580at2759"/>
<dbReference type="SMART" id="SM00356">
    <property type="entry name" value="ZnF_C3H1"/>
    <property type="match status" value="1"/>
</dbReference>
<dbReference type="InterPro" id="IPR045877">
    <property type="entry name" value="ZFP36-like"/>
</dbReference>
<keyword evidence="1 5" id="KW-0479">Metal-binding</keyword>
<reference evidence="7 8" key="1">
    <citation type="journal article" date="2006" name="Nature">
        <title>Global trends of whole-genome duplications revealed by the ciliate Paramecium tetraurelia.</title>
        <authorList>
            <consortium name="Genoscope"/>
            <person name="Aury J.-M."/>
            <person name="Jaillon O."/>
            <person name="Duret L."/>
            <person name="Noel B."/>
            <person name="Jubin C."/>
            <person name="Porcel B.M."/>
            <person name="Segurens B."/>
            <person name="Daubin V."/>
            <person name="Anthouard V."/>
            <person name="Aiach N."/>
            <person name="Arnaiz O."/>
            <person name="Billaut A."/>
            <person name="Beisson J."/>
            <person name="Blanc I."/>
            <person name="Bouhouche K."/>
            <person name="Camara F."/>
            <person name="Duharcourt S."/>
            <person name="Guigo R."/>
            <person name="Gogendeau D."/>
            <person name="Katinka M."/>
            <person name="Keller A.-M."/>
            <person name="Kissmehl R."/>
            <person name="Klotz C."/>
            <person name="Koll F."/>
            <person name="Le Moue A."/>
            <person name="Lepere C."/>
            <person name="Malinsky S."/>
            <person name="Nowacki M."/>
            <person name="Nowak J.K."/>
            <person name="Plattner H."/>
            <person name="Poulain J."/>
            <person name="Ruiz F."/>
            <person name="Serrano V."/>
            <person name="Zagulski M."/>
            <person name="Dessen P."/>
            <person name="Betermier M."/>
            <person name="Weissenbach J."/>
            <person name="Scarpelli C."/>
            <person name="Schachter V."/>
            <person name="Sperling L."/>
            <person name="Meyer E."/>
            <person name="Cohen J."/>
            <person name="Wincker P."/>
        </authorList>
    </citation>
    <scope>NUCLEOTIDE SEQUENCE [LARGE SCALE GENOMIC DNA]</scope>
    <source>
        <strain evidence="7 8">Stock d4-2</strain>
    </source>
</reference>
<dbReference type="Proteomes" id="UP000000600">
    <property type="component" value="Unassembled WGS sequence"/>
</dbReference>
<dbReference type="InterPro" id="IPR036855">
    <property type="entry name" value="Znf_CCCH_sf"/>
</dbReference>
<organism evidence="7 8">
    <name type="scientific">Paramecium tetraurelia</name>
    <dbReference type="NCBI Taxonomy" id="5888"/>
    <lineage>
        <taxon>Eukaryota</taxon>
        <taxon>Sar</taxon>
        <taxon>Alveolata</taxon>
        <taxon>Ciliophora</taxon>
        <taxon>Intramacronucleata</taxon>
        <taxon>Oligohymenophorea</taxon>
        <taxon>Peniculida</taxon>
        <taxon>Parameciidae</taxon>
        <taxon>Paramecium</taxon>
    </lineage>
</organism>
<keyword evidence="8" id="KW-1185">Reference proteome</keyword>
<dbReference type="RefSeq" id="XP_001440966.1">
    <property type="nucleotide sequence ID" value="XM_001440929.2"/>
</dbReference>
<evidence type="ECO:0000256" key="4">
    <source>
        <dbReference type="ARBA" id="ARBA00022833"/>
    </source>
</evidence>
<dbReference type="Gene3D" id="4.10.1000.10">
    <property type="entry name" value="Zinc finger, CCCH-type"/>
    <property type="match status" value="1"/>
</dbReference>
<dbReference type="Pfam" id="PF00642">
    <property type="entry name" value="zf-CCCH"/>
    <property type="match status" value="1"/>
</dbReference>
<feature type="zinc finger region" description="C3H1-type" evidence="5">
    <location>
        <begin position="16"/>
        <end position="43"/>
    </location>
</feature>
<keyword evidence="4 5" id="KW-0862">Zinc</keyword>
<keyword evidence="3 5" id="KW-0863">Zinc-finger</keyword>
<gene>
    <name evidence="7" type="ORF">GSPATT00038920001</name>
</gene>
<evidence type="ECO:0000256" key="1">
    <source>
        <dbReference type="ARBA" id="ARBA00022723"/>
    </source>
</evidence>
<dbReference type="PROSITE" id="PS50103">
    <property type="entry name" value="ZF_C3H1"/>
    <property type="match status" value="1"/>
</dbReference>
<protein>
    <recommendedName>
        <fullName evidence="6">C3H1-type domain-containing protein</fullName>
    </recommendedName>
</protein>
<dbReference type="InParanoid" id="A0CS02"/>
<feature type="non-terminal residue" evidence="7">
    <location>
        <position position="51"/>
    </location>
</feature>
<evidence type="ECO:0000256" key="3">
    <source>
        <dbReference type="ARBA" id="ARBA00022771"/>
    </source>
</evidence>
<dbReference type="GO" id="GO:0003729">
    <property type="term" value="F:mRNA binding"/>
    <property type="evidence" value="ECO:0007669"/>
    <property type="project" value="InterPro"/>
</dbReference>